<dbReference type="InterPro" id="IPR056741">
    <property type="entry name" value="BLTP1_M"/>
</dbReference>
<feature type="domain" description="Bridge-like lipid transfer protein family member 1 C-terminal" evidence="2">
    <location>
        <begin position="4456"/>
        <end position="5300"/>
    </location>
</feature>
<feature type="compositionally biased region" description="Basic and acidic residues" evidence="1">
    <location>
        <begin position="4856"/>
        <end position="4865"/>
    </location>
</feature>
<feature type="compositionally biased region" description="Basic and acidic residues" evidence="1">
    <location>
        <begin position="3971"/>
        <end position="3989"/>
    </location>
</feature>
<feature type="compositionally biased region" description="Polar residues" evidence="1">
    <location>
        <begin position="3360"/>
        <end position="3372"/>
    </location>
</feature>
<dbReference type="Pfam" id="PF20413">
    <property type="entry name" value="BLTP1_N"/>
    <property type="match status" value="1"/>
</dbReference>
<feature type="region of interest" description="Disordered" evidence="1">
    <location>
        <begin position="1413"/>
        <end position="1453"/>
    </location>
</feature>
<evidence type="ECO:0000256" key="1">
    <source>
        <dbReference type="SAM" id="MobiDB-lite"/>
    </source>
</evidence>
<feature type="region of interest" description="Disordered" evidence="1">
    <location>
        <begin position="3098"/>
        <end position="3135"/>
    </location>
</feature>
<feature type="compositionally biased region" description="Low complexity" evidence="1">
    <location>
        <begin position="4427"/>
        <end position="4439"/>
    </location>
</feature>
<feature type="region of interest" description="Disordered" evidence="1">
    <location>
        <begin position="2399"/>
        <end position="2473"/>
    </location>
</feature>
<feature type="compositionally biased region" description="Polar residues" evidence="1">
    <location>
        <begin position="2987"/>
        <end position="3008"/>
    </location>
</feature>
<accession>A0A0R3TLV9</accession>
<dbReference type="OrthoDB" id="10051416at2759"/>
<dbReference type="Proteomes" id="UP000278807">
    <property type="component" value="Unassembled WGS sequence"/>
</dbReference>
<name>A0A0R3TLV9_RODNA</name>
<feature type="region of interest" description="Disordered" evidence="1">
    <location>
        <begin position="1790"/>
        <end position="1814"/>
    </location>
</feature>
<feature type="compositionally biased region" description="Acidic residues" evidence="1">
    <location>
        <begin position="4343"/>
        <end position="4353"/>
    </location>
</feature>
<evidence type="ECO:0000313" key="4">
    <source>
        <dbReference type="Proteomes" id="UP000278807"/>
    </source>
</evidence>
<feature type="region of interest" description="Disordered" evidence="1">
    <location>
        <begin position="2770"/>
        <end position="2793"/>
    </location>
</feature>
<organism evidence="5">
    <name type="scientific">Rodentolepis nana</name>
    <name type="common">Dwarf tapeworm</name>
    <name type="synonym">Hymenolepis nana</name>
    <dbReference type="NCBI Taxonomy" id="102285"/>
    <lineage>
        <taxon>Eukaryota</taxon>
        <taxon>Metazoa</taxon>
        <taxon>Spiralia</taxon>
        <taxon>Lophotrochozoa</taxon>
        <taxon>Platyhelminthes</taxon>
        <taxon>Cestoda</taxon>
        <taxon>Eucestoda</taxon>
        <taxon>Cyclophyllidea</taxon>
        <taxon>Hymenolepididae</taxon>
        <taxon>Rodentolepis</taxon>
    </lineage>
</organism>
<feature type="region of interest" description="Disordered" evidence="1">
    <location>
        <begin position="4320"/>
        <end position="4353"/>
    </location>
</feature>
<dbReference type="GO" id="GO:0048488">
    <property type="term" value="P:synaptic vesicle endocytosis"/>
    <property type="evidence" value="ECO:0007669"/>
    <property type="project" value="TreeGrafter"/>
</dbReference>
<feature type="compositionally biased region" description="Polar residues" evidence="1">
    <location>
        <begin position="1097"/>
        <end position="1110"/>
    </location>
</feature>
<feature type="compositionally biased region" description="Polar residues" evidence="1">
    <location>
        <begin position="3800"/>
        <end position="3810"/>
    </location>
</feature>
<feature type="region of interest" description="Disordered" evidence="1">
    <location>
        <begin position="1711"/>
        <end position="1757"/>
    </location>
</feature>
<feature type="region of interest" description="Disordered" evidence="1">
    <location>
        <begin position="3935"/>
        <end position="4005"/>
    </location>
</feature>
<reference evidence="5" key="1">
    <citation type="submission" date="2016-04" db="UniProtKB">
        <authorList>
            <consortium name="WormBaseParasite"/>
        </authorList>
    </citation>
    <scope>IDENTIFICATION</scope>
</reference>
<feature type="compositionally biased region" description="Polar residues" evidence="1">
    <location>
        <begin position="4866"/>
        <end position="4875"/>
    </location>
</feature>
<evidence type="ECO:0000313" key="3">
    <source>
        <dbReference type="EMBL" id="VDO04140.1"/>
    </source>
</evidence>
<evidence type="ECO:0000313" key="5">
    <source>
        <dbReference type="WBParaSite" id="HNAJ_0000825801-mRNA-1"/>
    </source>
</evidence>
<feature type="compositionally biased region" description="Low complexity" evidence="1">
    <location>
        <begin position="3342"/>
        <end position="3359"/>
    </location>
</feature>
<dbReference type="PANTHER" id="PTHR31640">
    <property type="entry name" value="TRANSMEMBRANE PROTEIN KIAA1109"/>
    <property type="match status" value="1"/>
</dbReference>
<proteinExistence type="predicted"/>
<feature type="region of interest" description="Disordered" evidence="1">
    <location>
        <begin position="1097"/>
        <end position="1123"/>
    </location>
</feature>
<feature type="region of interest" description="Disordered" evidence="1">
    <location>
        <begin position="2987"/>
        <end position="3013"/>
    </location>
</feature>
<dbReference type="InterPro" id="IPR033616">
    <property type="entry name" value="BLTP1"/>
</dbReference>
<feature type="compositionally biased region" description="Polar residues" evidence="1">
    <location>
        <begin position="1240"/>
        <end position="1251"/>
    </location>
</feature>
<dbReference type="WBParaSite" id="HNAJ_0000825801-mRNA-1">
    <property type="protein sequence ID" value="HNAJ_0000825801-mRNA-1"/>
    <property type="gene ID" value="HNAJ_0000825801"/>
</dbReference>
<feature type="region of interest" description="Disordered" evidence="1">
    <location>
        <begin position="1578"/>
        <end position="1627"/>
    </location>
</feature>
<feature type="region of interest" description="Disordered" evidence="1">
    <location>
        <begin position="3662"/>
        <end position="3688"/>
    </location>
</feature>
<feature type="compositionally biased region" description="Low complexity" evidence="1">
    <location>
        <begin position="2413"/>
        <end position="2435"/>
    </location>
</feature>
<gene>
    <name evidence="3" type="ORF">HNAJ_LOCUS8254</name>
</gene>
<feature type="compositionally biased region" description="Polar residues" evidence="1">
    <location>
        <begin position="3994"/>
        <end position="4005"/>
    </location>
</feature>
<feature type="region of interest" description="Disordered" evidence="1">
    <location>
        <begin position="5003"/>
        <end position="5034"/>
    </location>
</feature>
<feature type="region of interest" description="Disordered" evidence="1">
    <location>
        <begin position="3787"/>
        <end position="3822"/>
    </location>
</feature>
<dbReference type="PANTHER" id="PTHR31640:SF1">
    <property type="entry name" value="BRIDGE-LIKE LIPID TRANSFER PROTEIN FAMILY MEMBER 1"/>
    <property type="match status" value="1"/>
</dbReference>
<feature type="compositionally biased region" description="Basic and acidic residues" evidence="1">
    <location>
        <begin position="5121"/>
        <end position="5138"/>
    </location>
</feature>
<feature type="region of interest" description="Disordered" evidence="1">
    <location>
        <begin position="5099"/>
        <end position="5140"/>
    </location>
</feature>
<keyword evidence="4" id="KW-1185">Reference proteome</keyword>
<protein>
    <submittedName>
        <fullName evidence="5">FSA_C domain-containing protein</fullName>
    </submittedName>
</protein>
<dbReference type="Pfam" id="PF25040">
    <property type="entry name" value="BLTP1_C"/>
    <property type="match status" value="5"/>
</dbReference>
<feature type="compositionally biased region" description="Polar residues" evidence="1">
    <location>
        <begin position="1413"/>
        <end position="1431"/>
    </location>
</feature>
<feature type="compositionally biased region" description="Polar residues" evidence="1">
    <location>
        <begin position="3119"/>
        <end position="3129"/>
    </location>
</feature>
<feature type="region of interest" description="Disordered" evidence="1">
    <location>
        <begin position="4856"/>
        <end position="4875"/>
    </location>
</feature>
<dbReference type="InterPro" id="IPR056742">
    <property type="entry name" value="BLTP1_C"/>
</dbReference>
<dbReference type="GO" id="GO:0098793">
    <property type="term" value="C:presynapse"/>
    <property type="evidence" value="ECO:0007669"/>
    <property type="project" value="GOC"/>
</dbReference>
<dbReference type="EMBL" id="UZAE01012238">
    <property type="protein sequence ID" value="VDO04140.1"/>
    <property type="molecule type" value="Genomic_DNA"/>
</dbReference>
<feature type="region of interest" description="Disordered" evidence="1">
    <location>
        <begin position="3196"/>
        <end position="3261"/>
    </location>
</feature>
<feature type="region of interest" description="Disordered" evidence="1">
    <location>
        <begin position="3563"/>
        <end position="3595"/>
    </location>
</feature>
<feature type="region of interest" description="Disordered" evidence="1">
    <location>
        <begin position="4388"/>
        <end position="4451"/>
    </location>
</feature>
<feature type="compositionally biased region" description="Polar residues" evidence="1">
    <location>
        <begin position="1590"/>
        <end position="1625"/>
    </location>
</feature>
<feature type="region of interest" description="Disordered" evidence="1">
    <location>
        <begin position="3307"/>
        <end position="3326"/>
    </location>
</feature>
<reference evidence="3 4" key="2">
    <citation type="submission" date="2018-11" db="EMBL/GenBank/DDBJ databases">
        <authorList>
            <consortium name="Pathogen Informatics"/>
        </authorList>
    </citation>
    <scope>NUCLEOTIDE SEQUENCE [LARGE SCALE GENOMIC DNA]</scope>
</reference>
<dbReference type="InterPro" id="IPR047104">
    <property type="entry name" value="BLTP1_N"/>
</dbReference>
<dbReference type="SMART" id="SM01220">
    <property type="entry name" value="FSA_C"/>
    <property type="match status" value="1"/>
</dbReference>
<evidence type="ECO:0000259" key="2">
    <source>
        <dbReference type="SMART" id="SM01220"/>
    </source>
</evidence>
<feature type="compositionally biased region" description="Polar residues" evidence="1">
    <location>
        <begin position="3316"/>
        <end position="3326"/>
    </location>
</feature>
<feature type="region of interest" description="Disordered" evidence="1">
    <location>
        <begin position="5302"/>
        <end position="5327"/>
    </location>
</feature>
<feature type="compositionally biased region" description="Pro residues" evidence="1">
    <location>
        <begin position="1374"/>
        <end position="1386"/>
    </location>
</feature>
<feature type="compositionally biased region" description="Low complexity" evidence="1">
    <location>
        <begin position="2177"/>
        <end position="2188"/>
    </location>
</feature>
<feature type="region of interest" description="Disordered" evidence="1">
    <location>
        <begin position="3340"/>
        <end position="3372"/>
    </location>
</feature>
<feature type="region of interest" description="Disordered" evidence="1">
    <location>
        <begin position="1240"/>
        <end position="1263"/>
    </location>
</feature>
<feature type="compositionally biased region" description="Polar residues" evidence="1">
    <location>
        <begin position="1441"/>
        <end position="1453"/>
    </location>
</feature>
<feature type="compositionally biased region" description="Low complexity" evidence="1">
    <location>
        <begin position="5010"/>
        <end position="5021"/>
    </location>
</feature>
<feature type="compositionally biased region" description="Low complexity" evidence="1">
    <location>
        <begin position="3196"/>
        <end position="3208"/>
    </location>
</feature>
<dbReference type="Pfam" id="PF25039">
    <property type="entry name" value="BLTP1_M"/>
    <property type="match status" value="3"/>
</dbReference>
<feature type="region of interest" description="Disordered" evidence="1">
    <location>
        <begin position="2038"/>
        <end position="2060"/>
    </location>
</feature>
<feature type="region of interest" description="Disordered" evidence="1">
    <location>
        <begin position="2167"/>
        <end position="2193"/>
    </location>
</feature>
<feature type="region of interest" description="Disordered" evidence="1">
    <location>
        <begin position="1364"/>
        <end position="1393"/>
    </location>
</feature>
<sequence>MIRDLVYLTDDFSIRCCYGTMVFNYWALFDPDIRSKDTKRRLYIFLYGFDLHVFNRKAVYEAFTSKLVNIHQSDQPPPPQHDIAEDDALGWIWAEFERLFPIVRFNLETSKICFGNHLVPRAFVLTCQKAQGNYTQKRATCRFDKYQHWMSFEFQDLAGSLVPVVKYSGHYAVEEPPEKAENFRVFFLGRGTIFYQQDQPGLITSESAVIQGEESGETVYNTFPEWNMLPSFLFSEMLWKFFYPPSYRLTEITPVPSVGQLRATQKFSLDISSSTDVQMDIWFARDKSTYNASTGSLCLSIPETSTLLYMLKEVHENLRLAGSNCKPLKTNPFRIIEEVIPTEGGKAKSPHKRYWIECWRAPRAHIKVAYTYYPIPWVPDFWGFLPKGWEGHSTSRNPSMNAKASVLVSRDPEEAALGDLRPEGSKARGPTESELIRAKFDPSYMAPDQMDIHVSIPSSQLLFYGALIRHLLHVKETYCGCYQTPITTADLKEYGLNKEGNQCLVPSSPIPEHNRLGKTDPVIDPREFRPLGIRITFSLHNLQAHLPIHTSSEIPLCPTAFIDCIGFEMDTNFHETKLQLLFSPALLCVFDKCNSYRPPNATNLSTGRGQLTGFELRGHGMYSNRDMPLRAETVEYAWMFEITCGTVTGQVTAPQLSALVQCISNLVFSAIDLENAIISRRTGELCQHGQPPTECRFWSTKSSGARLCPTEIELKYRLCRFNLDGVELAIVEAGTCLMIMLDAVRVARCNMHDVHSRDGISVFLPRVQFLQLIKPIKELPQVLARGGNPPNAFPPRPWLEAGSLGFGPVHLHSGIAGLDHAYRNAQLVFIRHHDDASHRLWFLWLSHDSITAPEAAVRCGCYGNCSFFGPNASGRMLLDEVLTGVFSRRAVFISDLKRREEEESLRHPLMPFSAETPERSLGVNFGESLLEPDQLLFQLHNSNICSDTENGFALMRLDAIMADEAAKFDTTGPIQPCYSSSEEEDDLEGVHSVSSYSVLSCSNASSRPSLRGLWRKDGKRISQTSLEKPLVEGDGGRGRDDNISISSLLDGLSIGLPTTQVVSPPPPPPRQFGVTEGGTATRVSTSSVPLFTDTVDTVSNQKRGSTNSLQFDRGASSKASEDSTLSGEDFTAKFLYFSFLDLHVQLNRSITESSLLRTAYERHLNRYITNADLCPPLRLKHRWRVCRRLRQRQQSSVTETYGEERPNCNCRIGLAKAPEFLCCATGFSFRSMVDSANGTITETSTTANNGTRECPNDEADSAPSSFRIADLRPLLYPHSRDSRIFESSTALVSRSSTTVSVLGPVDIFLTPLLTECLDRYLTIITPVVANRSPSAVIDELHFKCLLSAGRQGKVLYEEKLKHQYPSPSVENVKSPPPSASSPPPTSNPTRKGTFFDQFSENTLWFHRFGSTSVDSKVSPIHSNETQTTQAGPRSRPDVLAPTNTTEESTSTMADHSSSLSISHSHRHGKNHHLAEENNLVGLLSLGRVNIGFMQIYAVEDVVTVDSLTLGLNDLTCVSLLTLAVDSVKVQVLNNKRILHVGMGSRELGASSTAPLQSTASFSPEALTRSLLTTEEKRLSEVAEENDEDNSTAASPLLSSPHRSASNSLRQETQTAPNAPTNSKANLTERDIESGPAIDELRPQPLPKVVSATEVRHTERLVCNFSISRIHSQLRRLTRESSFTPDVLLTAIPFSASRVFFSFDADQSAMSRQAGTARKSPPAVGGLYTGVHGPTPSSSTAQLHQPPPPSIPSHASESALPGHSAGWIMFESGMEELTLLFVQRKGYGDSLEEKSDNMTTNLPRPSKRKSKAREVPASIITEENPKEVAYFDIEGIKNAFLMNLHVKTVWLNFPAPKHLPSKRRMEIIRSDWNFLSTMTPTVNAWIGPGYRLVGNCKNLMARADRRTLSVLACLMMEAVNGDRPLPDFRFSSIEDEVFSTISTLRTPDARRLRYDPSCQIFTTLRRYLQALRRQHGPAALNFKLNDCLRESVLPEKMTLLRGLFLILREWRVAVDVLVIPQVAPVMTRKFTALLSRKKEDGGKQSLHPIRPASTSNEPLERRPSGLTLRMFELMTQNTTDSRTVNTTGVERLNRNIDVVEEIDEKEYSDLDEESLINDPSIRNENTILHSQSIGNIPNSPDVGAPAGVDSVLPMAIAGPKWEFASKPSAVVENTTESQKQQQQQQQQQQRCREPSLTPENMNQINHLKGQFRFVDDAQRLFRPLLEAIGVNIKGVRRSTLMKKFGGLFAAEGMLHCFQIEICDSLENPLQKVATLPMTSGVTTSARRFRSANAQKFNASGHSASGSTQRALMCHRFSTKITLMDVVGFGKQESAATRLGDIELRSTTTKIIVDLHVDSISQHSNMPLFRLTHQFVTMFYCAQDAQKSANMRRNLILTKPPAFDAKDGKTGDGTSISIHGHGSGGSQNLLPPSLQSSREASYGKMPDSSTETRGDEMFGVLPPASVPPTATGTTIPQNASVMPECWRRMLRYIDLYSTIPETKNVIKKASTLPKILEEGGYLSYEPAKEESGGHTGVAGLIANAAPHFSFIAGPRHDSAVDVESGLLSRPSVNASFDSVAPGTEANGPGLPGLFRRQSEKTSSAWFKTSERIPTVVLVTMRVRQMTVSAVLSEVNLTAVVRGIHGSFTKTNRVRGHSKFNLRKSVVITFGRSLFKEKLSKFSFTGHFGDGDIRLTEGLGKFAQKVACMRVDHSHVLLSCARSSRHGERNACTIGLGRVEIAVPHHPVRLHGMVQRQARHLSTTVSEFLQIPTPTPVPPSASSRKRTFTDGGLTPTPEDIKRLSGVEERHLINTTTPPVAPLIINVTAIARGLTINVCLHPSLDAVYAVDPVYFFGRIGPNCYLDVTVNTHSLSFQSVVGHRVDEFLQYLGSLNHYLLQHLPIMFPRAVSLGLPKIVASLTQRQSPSGNSVGPQVVATREGSYLDAQVSVGFFEQRLPSDRLNYIMVVVKLFMKEINEVIRKMAGEQQPWQTGSLSQGGSLHSRQPSQHYSHQPPVLRRCSNSAISTEPSIDPASAQPNRLSVSTRFSFRLKFGGILLLAKTSNGAVKFETSEMHVELSNRVGRTHTSWYTDSLSSFSAARPHADLAASTPPTSKKVEKSQPTRGDSTSRHQASSETMSISSSESILIYAKIDHLSIELGHLDQDVFYEVWDQEFRTLAFFRTAIALRSLLAEEVSPPTTSTAATNVTSTTHRNTPFSFRSTDETTTRHGHSRSIPPRMDGEASTSTTPVFESAEPPHSGTTSVASSVVITPLDDCGGSNTGGGSIGSTVGQEAFLVLLRRPIIWSSEAAMPSTRGTERAQQCTSSSQGLALYTSPERPLRLAATPSLSSPSDGSSTTGSLTKHTSTSAPQQQPAVSSGPILFFQLNVEDLGICLPTNLLQLGPQSMELDSRTAIVLTLEQSRISACLRGSLVSEGEFTDFCLRFDDDFNVGSDDWKPDKSRSTVTVKKENHLVVMNGCVVPSGTFQVCWKAVEALRAASFFFFVLEERGRWLLKIQYEMRGLDMHLDDNIGRRLNALFEVLTTVTRSETDLHLNSAGVTAAGCDAHGEDELSKPSGPDEGVCRDKSSLRPSSMEKASDNVFQSTLSVGRSKALDYQSSDVSNSDTFQQHSSQYRRFKWSNLRRKATISSYIPGDLRRTNSLVKEKHKHDGSQRMNSGLTSPAPIYDDPEPFSATASSNALALSSSSRTDSIYFDAEDRASANAVRLDSFANAQTVDWRSHIADIFLPHILRKLWDERRLSQSRSIPTPTSSIHCYDTNSLQEEPLYDEVQHRPAPPPRKHTSASSVLKSSGHQPPYRRLSTDEPPRSSLLLELDVNIHVDSGRCGLHPRLPKQEVGGATGLGGRSLWPSSPAIGNPCSLQDDLYKAYLSRYKRQLSQDPLLKPTDVSVFYLPALDVSLHYKSHTNYDIWNQQSYRSPMDDTRTARLKPTSSESEKTVVAEPNNTPADGIDAPDQARRVDEEAVDDGARSKEASQGAKATTTANSQTGTLDVGRSADLYASVVLQKLPHTLIVHPGLLDFLEQALENLPASAFESESDDAQSNQPNSSVQLNDALMISNKTFMVDVVVHLRIQPSSIRFLCLPDSQMQCLISLPSLDVIFSTERLAEENFKDSDGKPATRFSIPVDLVDDIILGDLVSASGLNVTAILNEFRMSVFHPYGGGIGGGLRPHPEADGTSPGDSLTLKVHDIRLNISRTVQTNIIGQQSQTLQLLPRPSSSSNMATTTTTTTTTTDVRAATATMNSYVTASSGANSVSLHNIVRFSGVIDIGVAEFKCDTRRSLEILHLPKAWYRNSLARALFIGKDSKIPPEPEPTDTAEQPKGENVATEDDNDDVMSEDEAPEIVLKGGPMPPSAPADSSLANWLQKGPSLSREVRASAGTAAAPIKLSRGTAERVSRRRSATAPREGMDPDVPTQSVSTSTTLPPPPQHCSDNGGFLLSTSRGYSRVVSWQAVPIFYAKIGHLDIRTYMGSAMGRTKLDIRNVFCDGRLYQDSSKRRHGSLGAGVHLCQFTSEQGIVGGEFTLLDLESRVHFKEDPRYDPQHSAELLMQGFQLRIEYMNTNIVFLRLNQAELYLNDDWKLREASHLSVSSSSGDSKERGSSTVLASRKFSTPLGGQENVEAASGNIGAPPVYVMIAGEINWDQLQVAIARTTTVDLVRSARKVREYFEEQLREGRNSWIGQGDYLLRPDNSCTATGGTVGDSLSLPTESGETFEVIEPAAMSAALGFSCTESNVDNLLQRHWQKPILEGIRACLVQIGAQAPLVRKSLLESTAPPDESSVPPVLGGSLQLSGNSLALACFAGTFRSAPDWAVFNMQRPIIWVPFRPFLHRLLPFSFETEAQREPRQDPKSSSGRASTMNKKTVAFACDDNPDRLPQSIDEVGGWLNVRQVLSFDLGHQLQYRPQTAYVLRVRRGREQNPVKLLVTPTIAEWLEFMFMAVDITVLSHVRGANPHFVEDVIKLTNFAVDFTPYTSSTTESIRRLVDAVKSRATPDRPSTSTATTTATPPPPVIAASGGGASGSIPVTALARPNPLKPPTEAEILFVLPSVSMRLTSDQRQSMAHPVPSELLAFARDLQHEKALATGVDTTVTEKSDHVGESNGSKKGQDGPDGSDKGIDKRGPPETLSAKVHLSFQTDLHGVIQLGLLDVPWLPFLIKSYINEQMNDIESMATPDPSYAVTARTLELAKEGLLPGVRGATAAATAVNTASPIVKDLRSYDVIHWSLSPECRLLLASNIDVPAFDKFLENIGFQRARTTIPKWLQRGVLDHLDSAVAGMVHASLRLVDEERKEQRKREKEEKSKENRSSDFDY</sequence>